<dbReference type="EMBL" id="LAZR01022312">
    <property type="protein sequence ID" value="KKL82297.1"/>
    <property type="molecule type" value="Genomic_DNA"/>
</dbReference>
<reference evidence="1" key="1">
    <citation type="journal article" date="2015" name="Nature">
        <title>Complex archaea that bridge the gap between prokaryotes and eukaryotes.</title>
        <authorList>
            <person name="Spang A."/>
            <person name="Saw J.H."/>
            <person name="Jorgensen S.L."/>
            <person name="Zaremba-Niedzwiedzka K."/>
            <person name="Martijn J."/>
            <person name="Lind A.E."/>
            <person name="van Eijk R."/>
            <person name="Schleper C."/>
            <person name="Guy L."/>
            <person name="Ettema T.J."/>
        </authorList>
    </citation>
    <scope>NUCLEOTIDE SEQUENCE</scope>
</reference>
<dbReference type="AlphaFoldDB" id="A0A0F9I4L2"/>
<gene>
    <name evidence="1" type="ORF">LCGC14_1986180</name>
</gene>
<accession>A0A0F9I4L2</accession>
<proteinExistence type="predicted"/>
<sequence length="63" mass="7494">MKLKMLHKCTFANGNLYANGKLYTPCILRWQFPKMDEKREGFYVGDKLDDNYTHLNTPLKRLL</sequence>
<protein>
    <submittedName>
        <fullName evidence="1">Uncharacterized protein</fullName>
    </submittedName>
</protein>
<organism evidence="1">
    <name type="scientific">marine sediment metagenome</name>
    <dbReference type="NCBI Taxonomy" id="412755"/>
    <lineage>
        <taxon>unclassified sequences</taxon>
        <taxon>metagenomes</taxon>
        <taxon>ecological metagenomes</taxon>
    </lineage>
</organism>
<name>A0A0F9I4L2_9ZZZZ</name>
<comment type="caution">
    <text evidence="1">The sequence shown here is derived from an EMBL/GenBank/DDBJ whole genome shotgun (WGS) entry which is preliminary data.</text>
</comment>
<evidence type="ECO:0000313" key="1">
    <source>
        <dbReference type="EMBL" id="KKL82297.1"/>
    </source>
</evidence>